<accession>A0ABN9LE82</accession>
<feature type="transmembrane region" description="Helical" evidence="2">
    <location>
        <begin position="81"/>
        <end position="100"/>
    </location>
</feature>
<keyword evidence="4" id="KW-1185">Reference proteome</keyword>
<protein>
    <submittedName>
        <fullName evidence="3">Uncharacterized protein</fullName>
    </submittedName>
</protein>
<evidence type="ECO:0000256" key="2">
    <source>
        <dbReference type="SAM" id="Phobius"/>
    </source>
</evidence>
<keyword evidence="2" id="KW-0812">Transmembrane</keyword>
<dbReference type="Proteomes" id="UP001176940">
    <property type="component" value="Unassembled WGS sequence"/>
</dbReference>
<feature type="transmembrane region" description="Helical" evidence="2">
    <location>
        <begin position="51"/>
        <end position="69"/>
    </location>
</feature>
<evidence type="ECO:0000256" key="1">
    <source>
        <dbReference type="SAM" id="MobiDB-lite"/>
    </source>
</evidence>
<organism evidence="3 4">
    <name type="scientific">Ranitomeya imitator</name>
    <name type="common">mimic poison frog</name>
    <dbReference type="NCBI Taxonomy" id="111125"/>
    <lineage>
        <taxon>Eukaryota</taxon>
        <taxon>Metazoa</taxon>
        <taxon>Chordata</taxon>
        <taxon>Craniata</taxon>
        <taxon>Vertebrata</taxon>
        <taxon>Euteleostomi</taxon>
        <taxon>Amphibia</taxon>
        <taxon>Batrachia</taxon>
        <taxon>Anura</taxon>
        <taxon>Neobatrachia</taxon>
        <taxon>Hyloidea</taxon>
        <taxon>Dendrobatidae</taxon>
        <taxon>Dendrobatinae</taxon>
        <taxon>Ranitomeya</taxon>
    </lineage>
</organism>
<feature type="transmembrane region" description="Helical" evidence="2">
    <location>
        <begin position="21"/>
        <end position="39"/>
    </location>
</feature>
<name>A0ABN9LE82_9NEOB</name>
<gene>
    <name evidence="3" type="ORF">RIMI_LOCUS7001188</name>
</gene>
<keyword evidence="2" id="KW-1133">Transmembrane helix</keyword>
<comment type="caution">
    <text evidence="3">The sequence shown here is derived from an EMBL/GenBank/DDBJ whole genome shotgun (WGS) entry which is preliminary data.</text>
</comment>
<dbReference type="PANTHER" id="PTHR33802">
    <property type="entry name" value="SI:CH211-161H7.5-RELATED"/>
    <property type="match status" value="1"/>
</dbReference>
<feature type="region of interest" description="Disordered" evidence="1">
    <location>
        <begin position="121"/>
        <end position="145"/>
    </location>
</feature>
<evidence type="ECO:0000313" key="4">
    <source>
        <dbReference type="Proteomes" id="UP001176940"/>
    </source>
</evidence>
<dbReference type="PANTHER" id="PTHR33802:SF3">
    <property type="match status" value="1"/>
</dbReference>
<keyword evidence="2" id="KW-0472">Membrane</keyword>
<sequence length="145" mass="16401">MPYYCPLEKIWSDHAPVHNGLAAYGTWTSIATLVNFGIALKHNVSHVDDPYISSVVLGLILFAISFWFLMEIFIFEKYVRYTVTIYPVTVVASVGIFLGVDETAEFSDNEMMNAQRLTRQVHSPSDASERGRNLQRCGRVTKVTH</sequence>
<dbReference type="EMBL" id="CAUEEQ010012989">
    <property type="protein sequence ID" value="CAJ0936831.1"/>
    <property type="molecule type" value="Genomic_DNA"/>
</dbReference>
<evidence type="ECO:0000313" key="3">
    <source>
        <dbReference type="EMBL" id="CAJ0936831.1"/>
    </source>
</evidence>
<proteinExistence type="predicted"/>
<reference evidence="3" key="1">
    <citation type="submission" date="2023-07" db="EMBL/GenBank/DDBJ databases">
        <authorList>
            <person name="Stuckert A."/>
        </authorList>
    </citation>
    <scope>NUCLEOTIDE SEQUENCE</scope>
</reference>